<dbReference type="InterPro" id="IPR036890">
    <property type="entry name" value="HATPase_C_sf"/>
</dbReference>
<dbReference type="SUPFAM" id="SSF52172">
    <property type="entry name" value="CheY-like"/>
    <property type="match status" value="1"/>
</dbReference>
<gene>
    <name evidence="8" type="ORF">WJU16_20780</name>
</gene>
<dbReference type="CDD" id="cd16922">
    <property type="entry name" value="HATPase_EvgS-ArcB-TorS-like"/>
    <property type="match status" value="1"/>
</dbReference>
<keyword evidence="5" id="KW-0175">Coiled coil</keyword>
<dbReference type="Pfam" id="PF08448">
    <property type="entry name" value="PAS_4"/>
    <property type="match status" value="1"/>
</dbReference>
<organism evidence="8 9">
    <name type="scientific">Chitinophaga pollutisoli</name>
    <dbReference type="NCBI Taxonomy" id="3133966"/>
    <lineage>
        <taxon>Bacteria</taxon>
        <taxon>Pseudomonadati</taxon>
        <taxon>Bacteroidota</taxon>
        <taxon>Chitinophagia</taxon>
        <taxon>Chitinophagales</taxon>
        <taxon>Chitinophagaceae</taxon>
        <taxon>Chitinophaga</taxon>
    </lineage>
</organism>
<dbReference type="PANTHER" id="PTHR43547">
    <property type="entry name" value="TWO-COMPONENT HISTIDINE KINASE"/>
    <property type="match status" value="1"/>
</dbReference>
<keyword evidence="3 4" id="KW-0597">Phosphoprotein</keyword>
<dbReference type="EMBL" id="CP149822">
    <property type="protein sequence ID" value="WZN40406.1"/>
    <property type="molecule type" value="Genomic_DNA"/>
</dbReference>
<evidence type="ECO:0000256" key="3">
    <source>
        <dbReference type="ARBA" id="ARBA00022553"/>
    </source>
</evidence>
<keyword evidence="9" id="KW-1185">Reference proteome</keyword>
<dbReference type="SMART" id="SM00387">
    <property type="entry name" value="HATPase_c"/>
    <property type="match status" value="2"/>
</dbReference>
<dbReference type="SUPFAM" id="SSF55785">
    <property type="entry name" value="PYP-like sensor domain (PAS domain)"/>
    <property type="match status" value="1"/>
</dbReference>
<feature type="domain" description="Histidine kinase" evidence="6">
    <location>
        <begin position="920"/>
        <end position="1138"/>
    </location>
</feature>
<evidence type="ECO:0000256" key="5">
    <source>
        <dbReference type="SAM" id="Coils"/>
    </source>
</evidence>
<dbReference type="InterPro" id="IPR035965">
    <property type="entry name" value="PAS-like_dom_sf"/>
</dbReference>
<dbReference type="CDD" id="cd17574">
    <property type="entry name" value="REC_OmpR"/>
    <property type="match status" value="1"/>
</dbReference>
<accession>A0ABZ2YNB4</accession>
<dbReference type="InterPro" id="IPR003661">
    <property type="entry name" value="HisK_dim/P_dom"/>
</dbReference>
<dbReference type="Proteomes" id="UP001485459">
    <property type="component" value="Chromosome"/>
</dbReference>
<dbReference type="Gene3D" id="3.30.450.20">
    <property type="entry name" value="PAS domain"/>
    <property type="match status" value="2"/>
</dbReference>
<evidence type="ECO:0000259" key="7">
    <source>
        <dbReference type="PROSITE" id="PS50110"/>
    </source>
</evidence>
<dbReference type="SMART" id="SM00388">
    <property type="entry name" value="HisKA"/>
    <property type="match status" value="2"/>
</dbReference>
<dbReference type="Pfam" id="PF00072">
    <property type="entry name" value="Response_reg"/>
    <property type="match status" value="1"/>
</dbReference>
<dbReference type="Pfam" id="PF00512">
    <property type="entry name" value="HisKA"/>
    <property type="match status" value="1"/>
</dbReference>
<dbReference type="SMART" id="SM00448">
    <property type="entry name" value="REC"/>
    <property type="match status" value="1"/>
</dbReference>
<keyword evidence="8" id="KW-0547">Nucleotide-binding</keyword>
<evidence type="ECO:0000259" key="6">
    <source>
        <dbReference type="PROSITE" id="PS50109"/>
    </source>
</evidence>
<comment type="catalytic activity">
    <reaction evidence="1">
        <text>ATP + protein L-histidine = ADP + protein N-phospho-L-histidine.</text>
        <dbReference type="EC" id="2.7.13.3"/>
    </reaction>
</comment>
<feature type="domain" description="Histidine kinase" evidence="6">
    <location>
        <begin position="348"/>
        <end position="564"/>
    </location>
</feature>
<dbReference type="InterPro" id="IPR013656">
    <property type="entry name" value="PAS_4"/>
</dbReference>
<dbReference type="InterPro" id="IPR005467">
    <property type="entry name" value="His_kinase_dom"/>
</dbReference>
<proteinExistence type="predicted"/>
<dbReference type="GO" id="GO:0005524">
    <property type="term" value="F:ATP binding"/>
    <property type="evidence" value="ECO:0007669"/>
    <property type="project" value="UniProtKB-KW"/>
</dbReference>
<dbReference type="PRINTS" id="PR00344">
    <property type="entry name" value="BCTRLSENSOR"/>
</dbReference>
<dbReference type="InterPro" id="IPR036097">
    <property type="entry name" value="HisK_dim/P_sf"/>
</dbReference>
<dbReference type="PROSITE" id="PS50110">
    <property type="entry name" value="RESPONSE_REGULATORY"/>
    <property type="match status" value="1"/>
</dbReference>
<dbReference type="RefSeq" id="WP_341835329.1">
    <property type="nucleotide sequence ID" value="NZ_CP149822.1"/>
</dbReference>
<dbReference type="PROSITE" id="PS50109">
    <property type="entry name" value="HIS_KIN"/>
    <property type="match status" value="2"/>
</dbReference>
<dbReference type="Pfam" id="PF02518">
    <property type="entry name" value="HATPase_c"/>
    <property type="match status" value="2"/>
</dbReference>
<dbReference type="CDD" id="cd00082">
    <property type="entry name" value="HisKA"/>
    <property type="match status" value="1"/>
</dbReference>
<evidence type="ECO:0000313" key="9">
    <source>
        <dbReference type="Proteomes" id="UP001485459"/>
    </source>
</evidence>
<feature type="coiled-coil region" evidence="5">
    <location>
        <begin position="868"/>
        <end position="895"/>
    </location>
</feature>
<dbReference type="EC" id="2.7.13.3" evidence="2"/>
<dbReference type="InterPro" id="IPR004358">
    <property type="entry name" value="Sig_transdc_His_kin-like_C"/>
</dbReference>
<keyword evidence="8" id="KW-0067">ATP-binding</keyword>
<evidence type="ECO:0000256" key="2">
    <source>
        <dbReference type="ARBA" id="ARBA00012438"/>
    </source>
</evidence>
<dbReference type="Gene3D" id="3.40.50.2300">
    <property type="match status" value="1"/>
</dbReference>
<dbReference type="Gene3D" id="3.30.565.10">
    <property type="entry name" value="Histidine kinase-like ATPase, C-terminal domain"/>
    <property type="match status" value="2"/>
</dbReference>
<reference evidence="9" key="1">
    <citation type="submission" date="2024-03" db="EMBL/GenBank/DDBJ databases">
        <title>Chitinophaga horti sp. nov., isolated from garden soil.</title>
        <authorList>
            <person name="Lee D.S."/>
            <person name="Han D.M."/>
            <person name="Baek J.H."/>
            <person name="Choi D.G."/>
            <person name="Jeon J.H."/>
            <person name="Jeon C.O."/>
        </authorList>
    </citation>
    <scope>NUCLEOTIDE SEQUENCE [LARGE SCALE GENOMIC DNA]</scope>
    <source>
        <strain evidence="9">GPA1</strain>
    </source>
</reference>
<feature type="modified residue" description="4-aspartylphosphate" evidence="4">
    <location>
        <position position="670"/>
    </location>
</feature>
<dbReference type="InterPro" id="IPR003594">
    <property type="entry name" value="HATPase_dom"/>
</dbReference>
<evidence type="ECO:0000256" key="4">
    <source>
        <dbReference type="PROSITE-ProRule" id="PRU00169"/>
    </source>
</evidence>
<dbReference type="SUPFAM" id="SSF47384">
    <property type="entry name" value="Homodimeric domain of signal transducing histidine kinase"/>
    <property type="match status" value="2"/>
</dbReference>
<evidence type="ECO:0000313" key="8">
    <source>
        <dbReference type="EMBL" id="WZN40406.1"/>
    </source>
</evidence>
<dbReference type="Gene3D" id="1.10.287.130">
    <property type="match status" value="2"/>
</dbReference>
<feature type="domain" description="Response regulatory" evidence="7">
    <location>
        <begin position="622"/>
        <end position="737"/>
    </location>
</feature>
<protein>
    <recommendedName>
        <fullName evidence="2">histidine kinase</fullName>
        <ecNumber evidence="2">2.7.13.3</ecNumber>
    </recommendedName>
</protein>
<dbReference type="PANTHER" id="PTHR43547:SF2">
    <property type="entry name" value="HYBRID SIGNAL TRANSDUCTION HISTIDINE KINASE C"/>
    <property type="match status" value="1"/>
</dbReference>
<dbReference type="InterPro" id="IPR001789">
    <property type="entry name" value="Sig_transdc_resp-reg_receiver"/>
</dbReference>
<evidence type="ECO:0000256" key="1">
    <source>
        <dbReference type="ARBA" id="ARBA00000085"/>
    </source>
</evidence>
<dbReference type="SUPFAM" id="SSF55874">
    <property type="entry name" value="ATPase domain of HSP90 chaperone/DNA topoisomerase II/histidine kinase"/>
    <property type="match status" value="2"/>
</dbReference>
<dbReference type="InterPro" id="IPR011006">
    <property type="entry name" value="CheY-like_superfamily"/>
</dbReference>
<name>A0ABZ2YNB4_9BACT</name>
<sequence length="1142" mass="126794">MAATGLPEFLMGGGEMGARIREYNWADSPLGPVETWPQSLRTCVRIMLTSRQPIWIGWGKEFIKLYNDPYKAIAGGKHPRALGQPASAVWSDIWDVVGPMLLKLIENDEGTYVESQLLIMERNGYPEETYYTFSYTPIPGDDGRTAGLICANTDDTERIISDRQLKTLTHLGQRLADVQHNDEVIRKTMATLQANPHDFPFAFFYLYEGGKAVMQSPPETAALPIEIDPEEDHPLALHFKAAMEQRRLQVIDGHPGVFSGLPKGAWTIGTDTAIVLPLLQSAAPEPYGFIVVGKNPYRLANEKYLGFFNMIADKISTSFAHVHALEQERKRAAALAEIDSAKTIFFSNISHEFRTPLTLLLAPLEETLNDPQTPAPIRSRMDLAFRNVLRMQKLVNTLLEFSRIEAGRLEGKFTRVDIGALTANLASVFRSAIEKAGMQLEIRQQKIDAEVYVDVDLWEKIVLNLVSNAVKYSHRGSIVLDIRSENGQVLVSVSDNGIGIAEDQQEKIFERFHRIENTGGRSMEGTGIGLAMVKELVKLHHGSIRVESRPGEGSVFTIALPAGSAHLSADRIVASETAPAVTQNAAAFVAEAMKWLPGTEAPVSSEHDILPEMPSPRDARHRVLLADDNADMREYLTRLLSRQFVVETAIDGEDALQQAINRPPDLLLTDIMMPKLDGMELLKKLRHHPKTSDVPVIFLSARAGEEAKIEGLATGADDYLIKPFSAKEVVAKVEAHIKNALYRKQSARLLNGFLMQAPAAIAVLHGPEHIYTLANARFLALAGKPEAEILGHSIRHIWPAIEGQEILSLLGRVYTSGEPFTANEMPTTSSRENGVSTTGYFDYILHPIKNDEGQVTDVMVYAHEVTDKVQARKTIAESEQHLRQLADERKRFAEKLETTVVKRTRELQRSNEDLLHFAHVASHDLKEPVRKIKTFGKRLWDEYAGAVPEKGQTYVRKVLTAADRMLLVIEGILRYSAISASEQAFSPVDLNELITHIQSDLELPIQQKGAVIRCERLPEIDGAAILLHQLFYNIIQNALKFSRPDHAPVITITCSEQTIGDTAHARISVSDNGIGFDEQYAARIFETFARLHSADRFEGTGLGLALCKKIAERHGGTIAAASRDHEGAEFMITLPVHHTKEA</sequence>